<dbReference type="PROSITE" id="PS00041">
    <property type="entry name" value="HTH_ARAC_FAMILY_1"/>
    <property type="match status" value="1"/>
</dbReference>
<dbReference type="InterPro" id="IPR018062">
    <property type="entry name" value="HTH_AraC-typ_CS"/>
</dbReference>
<accession>A0A4S3M454</accession>
<protein>
    <submittedName>
        <fullName evidence="5">DUF4242 domain-containing protein</fullName>
    </submittedName>
</protein>
<proteinExistence type="predicted"/>
<comment type="caution">
    <text evidence="5">The sequence shown here is derived from an EMBL/GenBank/DDBJ whole genome shotgun (WGS) entry which is preliminary data.</text>
</comment>
<dbReference type="InterPro" id="IPR025336">
    <property type="entry name" value="SCO4226-like"/>
</dbReference>
<dbReference type="Pfam" id="PF14026">
    <property type="entry name" value="SCO4226-like"/>
    <property type="match status" value="1"/>
</dbReference>
<dbReference type="Gene3D" id="3.30.70.3090">
    <property type="entry name" value="ORF SCO4226, nickel-binding ferredoxin-like monomer"/>
    <property type="match status" value="1"/>
</dbReference>
<dbReference type="SUPFAM" id="SSF46689">
    <property type="entry name" value="Homeodomain-like"/>
    <property type="match status" value="1"/>
</dbReference>
<evidence type="ECO:0000256" key="3">
    <source>
        <dbReference type="ARBA" id="ARBA00023163"/>
    </source>
</evidence>
<dbReference type="InterPro" id="IPR018060">
    <property type="entry name" value="HTH_AraC"/>
</dbReference>
<dbReference type="Pfam" id="PF12833">
    <property type="entry name" value="HTH_18"/>
    <property type="match status" value="1"/>
</dbReference>
<dbReference type="PRINTS" id="PR00032">
    <property type="entry name" value="HTHARAC"/>
</dbReference>
<keyword evidence="6" id="KW-1185">Reference proteome</keyword>
<dbReference type="EMBL" id="SSMC01000001">
    <property type="protein sequence ID" value="THD69565.1"/>
    <property type="molecule type" value="Genomic_DNA"/>
</dbReference>
<dbReference type="PANTHER" id="PTHR43280">
    <property type="entry name" value="ARAC-FAMILY TRANSCRIPTIONAL REGULATOR"/>
    <property type="match status" value="1"/>
</dbReference>
<keyword evidence="3" id="KW-0804">Transcription</keyword>
<dbReference type="GO" id="GO:0003700">
    <property type="term" value="F:DNA-binding transcription factor activity"/>
    <property type="evidence" value="ECO:0007669"/>
    <property type="project" value="InterPro"/>
</dbReference>
<name>A0A4S3M454_9FLAO</name>
<evidence type="ECO:0000256" key="2">
    <source>
        <dbReference type="ARBA" id="ARBA00023125"/>
    </source>
</evidence>
<evidence type="ECO:0000313" key="6">
    <source>
        <dbReference type="Proteomes" id="UP000305939"/>
    </source>
</evidence>
<feature type="domain" description="HTH araC/xylS-type" evidence="4">
    <location>
        <begin position="268"/>
        <end position="367"/>
    </location>
</feature>
<organism evidence="5 6">
    <name type="scientific">Robertkochia marina</name>
    <dbReference type="NCBI Taxonomy" id="1227945"/>
    <lineage>
        <taxon>Bacteria</taxon>
        <taxon>Pseudomonadati</taxon>
        <taxon>Bacteroidota</taxon>
        <taxon>Flavobacteriia</taxon>
        <taxon>Flavobacteriales</taxon>
        <taxon>Flavobacteriaceae</taxon>
        <taxon>Robertkochia</taxon>
    </lineage>
</organism>
<keyword evidence="2" id="KW-0238">DNA-binding</keyword>
<dbReference type="SMART" id="SM00342">
    <property type="entry name" value="HTH_ARAC"/>
    <property type="match status" value="1"/>
</dbReference>
<dbReference type="InterPro" id="IPR020449">
    <property type="entry name" value="Tscrpt_reg_AraC-type_HTH"/>
</dbReference>
<evidence type="ECO:0000313" key="5">
    <source>
        <dbReference type="EMBL" id="THD69565.1"/>
    </source>
</evidence>
<dbReference type="PANTHER" id="PTHR43280:SF2">
    <property type="entry name" value="HTH-TYPE TRANSCRIPTIONAL REGULATOR EXSA"/>
    <property type="match status" value="1"/>
</dbReference>
<dbReference type="Gene3D" id="1.10.10.60">
    <property type="entry name" value="Homeodomain-like"/>
    <property type="match status" value="1"/>
</dbReference>
<evidence type="ECO:0000259" key="4">
    <source>
        <dbReference type="PROSITE" id="PS01124"/>
    </source>
</evidence>
<dbReference type="AlphaFoldDB" id="A0A4S3M454"/>
<dbReference type="Proteomes" id="UP000305939">
    <property type="component" value="Unassembled WGS sequence"/>
</dbReference>
<reference evidence="5 6" key="1">
    <citation type="submission" date="2019-04" db="EMBL/GenBank/DDBJ databases">
        <title>Draft genome sequence of Robertkochia marina CC-AMO-30D.</title>
        <authorList>
            <person name="Hameed A."/>
            <person name="Lin S.-Y."/>
            <person name="Shahina M."/>
            <person name="Lai W.-A."/>
            <person name="Young C.-C."/>
        </authorList>
    </citation>
    <scope>NUCLEOTIDE SEQUENCE [LARGE SCALE GENOMIC DNA]</scope>
    <source>
        <strain evidence="5 6">CC-AMO-30D</strain>
    </source>
</reference>
<dbReference type="InterPro" id="IPR009057">
    <property type="entry name" value="Homeodomain-like_sf"/>
</dbReference>
<dbReference type="OrthoDB" id="135231at2"/>
<gene>
    <name evidence="5" type="ORF">E7Z59_04355</name>
</gene>
<sequence length="374" mass="42290">MPLFMDLHIIPGAKAEDVAEAHVKDLYCQDEYGCKAITYWFDEERGKAFCLIEAPDEAAVNELHKKAHGLIPNQVVPVDPSLVESFLGRLTDPADAVAVEGSELKIFEDSAYRYLMYVKLPDFNLLAGQYGRDEARLLEDYAYDSLNNFAGTFEGRRVMLKQGQFLYSFVALEKLLECALQIRNTYLQKSPALELKIIVGGGEPLTPDSGFFEKAFSTIRSLSYPAFRGNILVSSELGRATKGLLHSRLKEHSELIEIISADREAFLSKLVQTLEASYMNPELDVGLLSARMNYSNSKLYRMCREYTGMSPNRFVRVFRLYKAKKLLRDDLLSISEVGFKCGFNTPSYFTRCFLQSYGMNPTDYILSSSTVNDM</sequence>
<keyword evidence="1" id="KW-0805">Transcription regulation</keyword>
<dbReference type="InterPro" id="IPR042557">
    <property type="entry name" value="SCO4226"/>
</dbReference>
<dbReference type="GO" id="GO:0043565">
    <property type="term" value="F:sequence-specific DNA binding"/>
    <property type="evidence" value="ECO:0007669"/>
    <property type="project" value="InterPro"/>
</dbReference>
<dbReference type="PROSITE" id="PS01124">
    <property type="entry name" value="HTH_ARAC_FAMILY_2"/>
    <property type="match status" value="1"/>
</dbReference>
<evidence type="ECO:0000256" key="1">
    <source>
        <dbReference type="ARBA" id="ARBA00023015"/>
    </source>
</evidence>